<accession>A0ABX0W326</accession>
<dbReference type="SUPFAM" id="SSF53254">
    <property type="entry name" value="Phosphoglycerate mutase-like"/>
    <property type="match status" value="1"/>
</dbReference>
<sequence length="182" mass="20412">MTIYLIRHGQSEFNALNLEPGAPDPMIIDARLTDLGKQQALAAREQIQDLGIQTVLASPLTRAIQTAKLIFDGIAPIQVTPAHRERLDHACDIGRAPAELASDFPELTFDHLDDIWWHTGPQNKYGVPEEPVEMFDQRIQKFRDSLVQHTNRPLAIVGHGNTFRSLAGFDMQNCEVRPFPVP</sequence>
<dbReference type="RefSeq" id="WP_167681858.1">
    <property type="nucleotide sequence ID" value="NZ_QHLQ01000001.1"/>
</dbReference>
<gene>
    <name evidence="1" type="ORF">DL239_02420</name>
</gene>
<evidence type="ECO:0000313" key="1">
    <source>
        <dbReference type="EMBL" id="NIZ59826.1"/>
    </source>
</evidence>
<keyword evidence="2" id="KW-1185">Reference proteome</keyword>
<proteinExistence type="predicted"/>
<dbReference type="InterPro" id="IPR050275">
    <property type="entry name" value="PGM_Phosphatase"/>
</dbReference>
<dbReference type="Gene3D" id="3.40.50.1240">
    <property type="entry name" value="Phosphoglycerate mutase-like"/>
    <property type="match status" value="1"/>
</dbReference>
<dbReference type="Proteomes" id="UP001429564">
    <property type="component" value="Unassembled WGS sequence"/>
</dbReference>
<dbReference type="EMBL" id="QHLQ01000001">
    <property type="protein sequence ID" value="NIZ59826.1"/>
    <property type="molecule type" value="Genomic_DNA"/>
</dbReference>
<dbReference type="Pfam" id="PF00300">
    <property type="entry name" value="His_Phos_1"/>
    <property type="match status" value="1"/>
</dbReference>
<dbReference type="CDD" id="cd07067">
    <property type="entry name" value="HP_PGM_like"/>
    <property type="match status" value="1"/>
</dbReference>
<name>A0ABX0W326_9RHOB</name>
<dbReference type="PANTHER" id="PTHR48100:SF61">
    <property type="entry name" value="PHOSPHOGLYCERATE MUTASE"/>
    <property type="match status" value="1"/>
</dbReference>
<comment type="caution">
    <text evidence="1">The sequence shown here is derived from an EMBL/GenBank/DDBJ whole genome shotgun (WGS) entry which is preliminary data.</text>
</comment>
<evidence type="ECO:0000313" key="2">
    <source>
        <dbReference type="Proteomes" id="UP001429564"/>
    </source>
</evidence>
<dbReference type="InterPro" id="IPR001345">
    <property type="entry name" value="PG/BPGM_mutase_AS"/>
</dbReference>
<dbReference type="InterPro" id="IPR029033">
    <property type="entry name" value="His_PPase_superfam"/>
</dbReference>
<dbReference type="InterPro" id="IPR013078">
    <property type="entry name" value="His_Pase_superF_clade-1"/>
</dbReference>
<dbReference type="SMART" id="SM00855">
    <property type="entry name" value="PGAM"/>
    <property type="match status" value="1"/>
</dbReference>
<protein>
    <submittedName>
        <fullName evidence="1">Histidine phosphatase family protein</fullName>
    </submittedName>
</protein>
<reference evidence="1 2" key="1">
    <citation type="submission" date="2018-05" db="EMBL/GenBank/DDBJ databases">
        <authorList>
            <person name="Zhang Y.-J."/>
        </authorList>
    </citation>
    <scope>NUCLEOTIDE SEQUENCE [LARGE SCALE GENOMIC DNA]</scope>
    <source>
        <strain evidence="1 2">CY04</strain>
    </source>
</reference>
<dbReference type="PROSITE" id="PS00175">
    <property type="entry name" value="PG_MUTASE"/>
    <property type="match status" value="1"/>
</dbReference>
<organism evidence="1 2">
    <name type="scientific">Parasedimentitalea denitrificans</name>
    <dbReference type="NCBI Taxonomy" id="2211118"/>
    <lineage>
        <taxon>Bacteria</taxon>
        <taxon>Pseudomonadati</taxon>
        <taxon>Pseudomonadota</taxon>
        <taxon>Alphaproteobacteria</taxon>
        <taxon>Rhodobacterales</taxon>
        <taxon>Paracoccaceae</taxon>
        <taxon>Parasedimentitalea</taxon>
    </lineage>
</organism>
<dbReference type="PANTHER" id="PTHR48100">
    <property type="entry name" value="BROAD-SPECIFICITY PHOSPHATASE YOR283W-RELATED"/>
    <property type="match status" value="1"/>
</dbReference>